<feature type="modified residue" description="N6-carboxylysine" evidence="11">
    <location>
        <position position="221"/>
    </location>
</feature>
<evidence type="ECO:0000256" key="7">
    <source>
        <dbReference type="ARBA" id="ARBA00022960"/>
    </source>
</evidence>
<keyword evidence="3 11" id="KW-0436">Ligase</keyword>
<keyword evidence="5 11" id="KW-0547">Nucleotide-binding</keyword>
<dbReference type="GO" id="GO:0008765">
    <property type="term" value="F:UDP-N-acetylmuramoylalanyl-D-glutamate-2,6-diaminopimelate ligase activity"/>
    <property type="evidence" value="ECO:0007669"/>
    <property type="project" value="UniProtKB-UniRule"/>
</dbReference>
<dbReference type="PROSITE" id="PS01011">
    <property type="entry name" value="FOLYLPOLYGLU_SYNT_1"/>
    <property type="match status" value="1"/>
</dbReference>
<dbReference type="InterPro" id="IPR000713">
    <property type="entry name" value="Mur_ligase_N"/>
</dbReference>
<feature type="binding site" evidence="11">
    <location>
        <begin position="154"/>
        <end position="155"/>
    </location>
    <ligand>
        <name>UDP-N-acetyl-alpha-D-muramoyl-L-alanyl-D-glutamate</name>
        <dbReference type="ChEBI" id="CHEBI:83900"/>
    </ligand>
</feature>
<dbReference type="Proteomes" id="UP000279422">
    <property type="component" value="Unassembled WGS sequence"/>
</dbReference>
<dbReference type="SUPFAM" id="SSF53623">
    <property type="entry name" value="MurD-like peptide ligases, catalytic domain"/>
    <property type="match status" value="1"/>
</dbReference>
<feature type="binding site" evidence="11">
    <location>
        <position position="467"/>
    </location>
    <ligand>
        <name>meso-2,6-diaminopimelate</name>
        <dbReference type="ChEBI" id="CHEBI:57791"/>
    </ligand>
</feature>
<keyword evidence="9 11" id="KW-0131">Cell cycle</keyword>
<feature type="binding site" evidence="11">
    <location>
        <position position="181"/>
    </location>
    <ligand>
        <name>UDP-N-acetyl-alpha-D-muramoyl-L-alanyl-D-glutamate</name>
        <dbReference type="ChEBI" id="CHEBI:83900"/>
    </ligand>
</feature>
<dbReference type="PANTHER" id="PTHR23135:SF4">
    <property type="entry name" value="UDP-N-ACETYLMURAMOYL-L-ALANYL-D-GLUTAMATE--2,6-DIAMINOPIMELATE LIGASE MURE HOMOLOG, CHLOROPLASTIC"/>
    <property type="match status" value="1"/>
</dbReference>
<feature type="binding site" evidence="11">
    <location>
        <begin position="112"/>
        <end position="118"/>
    </location>
    <ligand>
        <name>ATP</name>
        <dbReference type="ChEBI" id="CHEBI:30616"/>
    </ligand>
</feature>
<evidence type="ECO:0000256" key="4">
    <source>
        <dbReference type="ARBA" id="ARBA00022618"/>
    </source>
</evidence>
<comment type="cofactor">
    <cofactor evidence="11">
        <name>Mg(2+)</name>
        <dbReference type="ChEBI" id="CHEBI:18420"/>
    </cofactor>
</comment>
<feature type="binding site" evidence="11">
    <location>
        <begin position="411"/>
        <end position="414"/>
    </location>
    <ligand>
        <name>meso-2,6-diaminopimelate</name>
        <dbReference type="ChEBI" id="CHEBI:57791"/>
    </ligand>
</feature>
<feature type="domain" description="Mur ligase C-terminal" evidence="14">
    <location>
        <begin position="338"/>
        <end position="469"/>
    </location>
</feature>
<evidence type="ECO:0000256" key="5">
    <source>
        <dbReference type="ARBA" id="ARBA00022741"/>
    </source>
</evidence>
<dbReference type="EMBL" id="QMPZ01000003">
    <property type="protein sequence ID" value="RLE10727.1"/>
    <property type="molecule type" value="Genomic_DNA"/>
</dbReference>
<dbReference type="GO" id="GO:0071555">
    <property type="term" value="P:cell wall organization"/>
    <property type="evidence" value="ECO:0007669"/>
    <property type="project" value="UniProtKB-KW"/>
</dbReference>
<dbReference type="EC" id="6.3.2.13" evidence="11"/>
<dbReference type="HAMAP" id="MF_00208">
    <property type="entry name" value="MurE"/>
    <property type="match status" value="1"/>
</dbReference>
<dbReference type="GO" id="GO:0004326">
    <property type="term" value="F:tetrahydrofolylpolyglutamate synthase activity"/>
    <property type="evidence" value="ECO:0007669"/>
    <property type="project" value="InterPro"/>
</dbReference>
<dbReference type="UniPathway" id="UPA00219"/>
<dbReference type="InterPro" id="IPR004101">
    <property type="entry name" value="Mur_ligase_C"/>
</dbReference>
<keyword evidence="4 11" id="KW-0132">Cell division</keyword>
<comment type="catalytic activity">
    <reaction evidence="11">
        <text>UDP-N-acetyl-alpha-D-muramoyl-L-alanyl-D-glutamate + meso-2,6-diaminopimelate + ATP = UDP-N-acetyl-alpha-D-muramoyl-L-alanyl-gamma-D-glutamyl-meso-2,6-diaminopimelate + ADP + phosphate + H(+)</text>
        <dbReference type="Rhea" id="RHEA:23676"/>
        <dbReference type="ChEBI" id="CHEBI:15378"/>
        <dbReference type="ChEBI" id="CHEBI:30616"/>
        <dbReference type="ChEBI" id="CHEBI:43474"/>
        <dbReference type="ChEBI" id="CHEBI:57791"/>
        <dbReference type="ChEBI" id="CHEBI:83900"/>
        <dbReference type="ChEBI" id="CHEBI:83905"/>
        <dbReference type="ChEBI" id="CHEBI:456216"/>
        <dbReference type="EC" id="6.3.2.13"/>
    </reaction>
</comment>
<feature type="binding site" evidence="11">
    <location>
        <position position="189"/>
    </location>
    <ligand>
        <name>UDP-N-acetyl-alpha-D-muramoyl-L-alanyl-D-glutamate</name>
        <dbReference type="ChEBI" id="CHEBI:83900"/>
    </ligand>
</feature>
<dbReference type="SUPFAM" id="SSF63418">
    <property type="entry name" value="MurE/MurF N-terminal domain"/>
    <property type="match status" value="1"/>
</dbReference>
<comment type="pathway">
    <text evidence="11 12">Cell wall biogenesis; peptidoglycan biosynthesis.</text>
</comment>
<dbReference type="InterPro" id="IPR036615">
    <property type="entry name" value="Mur_ligase_C_dom_sf"/>
</dbReference>
<keyword evidence="2 11" id="KW-0963">Cytoplasm</keyword>
<dbReference type="GO" id="GO:0051301">
    <property type="term" value="P:cell division"/>
    <property type="evidence" value="ECO:0007669"/>
    <property type="project" value="UniProtKB-KW"/>
</dbReference>
<dbReference type="InterPro" id="IPR035911">
    <property type="entry name" value="MurE/MurF_N"/>
</dbReference>
<comment type="caution">
    <text evidence="11">Lacks conserved residue(s) required for the propagation of feature annotation.</text>
</comment>
<dbReference type="Gene3D" id="3.40.1190.10">
    <property type="entry name" value="Mur-like, catalytic domain"/>
    <property type="match status" value="1"/>
</dbReference>
<protein>
    <recommendedName>
        <fullName evidence="11">UDP-N-acetylmuramoyl-L-alanyl-D-glutamate--2,6-diaminopimelate ligase</fullName>
        <ecNumber evidence="11">6.3.2.13</ecNumber>
    </recommendedName>
    <alternativeName>
        <fullName evidence="11">Meso-A2pm-adding enzyme</fullName>
    </alternativeName>
    <alternativeName>
        <fullName evidence="11">Meso-diaminopimelate-adding enzyme</fullName>
    </alternativeName>
    <alternativeName>
        <fullName evidence="11">UDP-MurNAc-L-Ala-D-Glu:meso-diaminopimelate ligase</fullName>
    </alternativeName>
    <alternativeName>
        <fullName evidence="11">UDP-MurNAc-tripeptide synthetase</fullName>
    </alternativeName>
    <alternativeName>
        <fullName evidence="11">UDP-N-acetylmuramyl-tripeptide synthetase</fullName>
    </alternativeName>
</protein>
<dbReference type="Gene3D" id="3.40.1390.10">
    <property type="entry name" value="MurE/MurF, N-terminal domain"/>
    <property type="match status" value="1"/>
</dbReference>
<evidence type="ECO:0000256" key="3">
    <source>
        <dbReference type="ARBA" id="ARBA00022598"/>
    </source>
</evidence>
<organism evidence="16 17">
    <name type="scientific">Aerophobetes bacterium</name>
    <dbReference type="NCBI Taxonomy" id="2030807"/>
    <lineage>
        <taxon>Bacteria</taxon>
        <taxon>Candidatus Aerophobota</taxon>
    </lineage>
</organism>
<evidence type="ECO:0000259" key="15">
    <source>
        <dbReference type="Pfam" id="PF08245"/>
    </source>
</evidence>
<dbReference type="InterPro" id="IPR018109">
    <property type="entry name" value="Folylpolyglutamate_synth_CS"/>
</dbReference>
<dbReference type="InterPro" id="IPR036565">
    <property type="entry name" value="Mur-like_cat_sf"/>
</dbReference>
<evidence type="ECO:0000313" key="16">
    <source>
        <dbReference type="EMBL" id="RLE10727.1"/>
    </source>
</evidence>
<evidence type="ECO:0000259" key="13">
    <source>
        <dbReference type="Pfam" id="PF01225"/>
    </source>
</evidence>
<evidence type="ECO:0000256" key="9">
    <source>
        <dbReference type="ARBA" id="ARBA00023306"/>
    </source>
</evidence>
<evidence type="ECO:0000256" key="11">
    <source>
        <dbReference type="HAMAP-Rule" id="MF_00208"/>
    </source>
</evidence>
<evidence type="ECO:0000259" key="14">
    <source>
        <dbReference type="Pfam" id="PF02875"/>
    </source>
</evidence>
<evidence type="ECO:0000256" key="6">
    <source>
        <dbReference type="ARBA" id="ARBA00022840"/>
    </source>
</evidence>
<dbReference type="InterPro" id="IPR005761">
    <property type="entry name" value="UDP-N-AcMur-Glu-dNH2Pim_ligase"/>
</dbReference>
<dbReference type="PANTHER" id="PTHR23135">
    <property type="entry name" value="MUR LIGASE FAMILY MEMBER"/>
    <property type="match status" value="1"/>
</dbReference>
<dbReference type="NCBIfam" id="NF001126">
    <property type="entry name" value="PRK00139.1-4"/>
    <property type="match status" value="1"/>
</dbReference>
<evidence type="ECO:0000256" key="1">
    <source>
        <dbReference type="ARBA" id="ARBA00005898"/>
    </source>
</evidence>
<evidence type="ECO:0000313" key="17">
    <source>
        <dbReference type="Proteomes" id="UP000279422"/>
    </source>
</evidence>
<comment type="similarity">
    <text evidence="1 11">Belongs to the MurCDEF family. MurE subfamily.</text>
</comment>
<feature type="domain" description="Mur ligase N-terminal catalytic" evidence="13">
    <location>
        <begin position="22"/>
        <end position="98"/>
    </location>
</feature>
<keyword evidence="8 11" id="KW-0573">Peptidoglycan synthesis</keyword>
<comment type="caution">
    <text evidence="16">The sequence shown here is derived from an EMBL/GenBank/DDBJ whole genome shotgun (WGS) entry which is preliminary data.</text>
</comment>
<feature type="binding site" evidence="11">
    <location>
        <position position="30"/>
    </location>
    <ligand>
        <name>UDP-N-acetyl-alpha-D-muramoyl-L-alanyl-D-glutamate</name>
        <dbReference type="ChEBI" id="CHEBI:83900"/>
    </ligand>
</feature>
<evidence type="ECO:0000256" key="12">
    <source>
        <dbReference type="RuleBase" id="RU004135"/>
    </source>
</evidence>
<dbReference type="CDD" id="cd01983">
    <property type="entry name" value="SIMIBI"/>
    <property type="match status" value="1"/>
</dbReference>
<accession>A0A497E616</accession>
<feature type="short sequence motif" description="Meso-diaminopimelate recognition motif" evidence="11">
    <location>
        <begin position="411"/>
        <end position="414"/>
    </location>
</feature>
<dbReference type="GO" id="GO:0005737">
    <property type="term" value="C:cytoplasm"/>
    <property type="evidence" value="ECO:0007669"/>
    <property type="project" value="UniProtKB-SubCell"/>
</dbReference>
<keyword evidence="7 11" id="KW-0133">Cell shape</keyword>
<keyword evidence="6 11" id="KW-0067">ATP-binding</keyword>
<dbReference type="NCBIfam" id="TIGR01085">
    <property type="entry name" value="murE"/>
    <property type="match status" value="1"/>
</dbReference>
<sequence>MKLSRLLAELKVKRLKGNLDVEIKGVVCDSRKVKEGYLFVAVRGFREDGHRFIPEAIRRGAKAIVVERENLPSISGKVAVVEVPSSRSALACLSSCFYGFPSQKLRVIGVTGTNGKTTTVYMLESILKKAGFRVGKISTIDYDLGEGTNPSAITTPESQELQMMLKRMVDKNIDYAVMEVSSHSLVLRRVEKVEFDWAVFTNLSPEHLDFHRSLDEYLKAKSLLFEGLGKGAKKKGLKAASINIDDAAGDYIMRHTHVKVITYGINKKATVEGKVLKTGPDGTSFILRSSGREQRINLFLPGTHNVYNALAAASVMLEEGIDLASVKKGLEEVRKVPGRLEPVKNERGLKIFVDYAHTPDGLRNILQTLKRFTKGNLLVVFGCGGDRDITKRPLMGKIALKLANYFILTSDNPRSEDPEKIISQIEKGIREEGGKRGKNYLVVVDRKEAIKKALEMMEKEDVLVVAGKGHERMQIFKDRVEEFSDVEVIRELLGEDNLIK</sequence>
<dbReference type="GO" id="GO:0005524">
    <property type="term" value="F:ATP binding"/>
    <property type="evidence" value="ECO:0007669"/>
    <property type="project" value="UniProtKB-UniRule"/>
</dbReference>
<dbReference type="Pfam" id="PF02875">
    <property type="entry name" value="Mur_ligase_C"/>
    <property type="match status" value="1"/>
</dbReference>
<name>A0A497E616_UNCAE</name>
<dbReference type="GO" id="GO:0009252">
    <property type="term" value="P:peptidoglycan biosynthetic process"/>
    <property type="evidence" value="ECO:0007669"/>
    <property type="project" value="UniProtKB-UniRule"/>
</dbReference>
<feature type="binding site" evidence="11">
    <location>
        <position position="387"/>
    </location>
    <ligand>
        <name>meso-2,6-diaminopimelate</name>
        <dbReference type="ChEBI" id="CHEBI:57791"/>
    </ligand>
</feature>
<evidence type="ECO:0000256" key="10">
    <source>
        <dbReference type="ARBA" id="ARBA00023316"/>
    </source>
</evidence>
<feature type="domain" description="Mur ligase central" evidence="15">
    <location>
        <begin position="110"/>
        <end position="315"/>
    </location>
</feature>
<dbReference type="GO" id="GO:0000287">
    <property type="term" value="F:magnesium ion binding"/>
    <property type="evidence" value="ECO:0007669"/>
    <property type="project" value="UniProtKB-UniRule"/>
</dbReference>
<comment type="subcellular location">
    <subcellularLocation>
        <location evidence="11 12">Cytoplasm</location>
    </subcellularLocation>
</comment>
<gene>
    <name evidence="11" type="primary">murE</name>
    <name evidence="16" type="ORF">DRJ00_00610</name>
</gene>
<proteinExistence type="inferred from homology"/>
<dbReference type="AlphaFoldDB" id="A0A497E616"/>
<dbReference type="SUPFAM" id="SSF53244">
    <property type="entry name" value="MurD-like peptide ligases, peptide-binding domain"/>
    <property type="match status" value="1"/>
</dbReference>
<dbReference type="Pfam" id="PF08245">
    <property type="entry name" value="Mur_ligase_M"/>
    <property type="match status" value="1"/>
</dbReference>
<evidence type="ECO:0000256" key="2">
    <source>
        <dbReference type="ARBA" id="ARBA00022490"/>
    </source>
</evidence>
<dbReference type="Gene3D" id="3.90.190.20">
    <property type="entry name" value="Mur ligase, C-terminal domain"/>
    <property type="match status" value="1"/>
</dbReference>
<comment type="PTM">
    <text evidence="11">Carboxylation is probably crucial for Mg(2+) binding and, consequently, for the gamma-phosphate positioning of ATP.</text>
</comment>
<reference evidence="16 17" key="1">
    <citation type="submission" date="2018-06" db="EMBL/GenBank/DDBJ databases">
        <title>Extensive metabolic versatility and redundancy in microbially diverse, dynamic hydrothermal sediments.</title>
        <authorList>
            <person name="Dombrowski N."/>
            <person name="Teske A."/>
            <person name="Baker B.J."/>
        </authorList>
    </citation>
    <scope>NUCLEOTIDE SEQUENCE [LARGE SCALE GENOMIC DNA]</scope>
    <source>
        <strain evidence="16">B47_G16</strain>
    </source>
</reference>
<keyword evidence="10 11" id="KW-0961">Cell wall biogenesis/degradation</keyword>
<dbReference type="InterPro" id="IPR013221">
    <property type="entry name" value="Mur_ligase_cen"/>
</dbReference>
<keyword evidence="11" id="KW-0460">Magnesium</keyword>
<dbReference type="GO" id="GO:0008360">
    <property type="term" value="P:regulation of cell shape"/>
    <property type="evidence" value="ECO:0007669"/>
    <property type="project" value="UniProtKB-KW"/>
</dbReference>
<evidence type="ECO:0000256" key="8">
    <source>
        <dbReference type="ARBA" id="ARBA00022984"/>
    </source>
</evidence>
<feature type="binding site" evidence="11">
    <location>
        <position position="471"/>
    </location>
    <ligand>
        <name>meso-2,6-diaminopimelate</name>
        <dbReference type="ChEBI" id="CHEBI:57791"/>
    </ligand>
</feature>
<comment type="function">
    <text evidence="11">Catalyzes the addition of meso-diaminopimelic acid to the nucleotide precursor UDP-N-acetylmuramoyl-L-alanyl-D-glutamate (UMAG) in the biosynthesis of bacterial cell-wall peptidoglycan.</text>
</comment>
<dbReference type="NCBIfam" id="NF001124">
    <property type="entry name" value="PRK00139.1-2"/>
    <property type="match status" value="1"/>
</dbReference>
<dbReference type="Pfam" id="PF01225">
    <property type="entry name" value="Mur_ligase"/>
    <property type="match status" value="1"/>
</dbReference>